<feature type="domain" description="CN hydrolase" evidence="2">
    <location>
        <begin position="8"/>
        <end position="270"/>
    </location>
</feature>
<organism evidence="3 4">
    <name type="scientific">Paenibacillus suaedae</name>
    <dbReference type="NCBI Taxonomy" id="3077233"/>
    <lineage>
        <taxon>Bacteria</taxon>
        <taxon>Bacillati</taxon>
        <taxon>Bacillota</taxon>
        <taxon>Bacilli</taxon>
        <taxon>Bacillales</taxon>
        <taxon>Paenibacillaceae</taxon>
        <taxon>Paenibacillus</taxon>
    </lineage>
</organism>
<dbReference type="RefSeq" id="WP_315744564.1">
    <property type="nucleotide sequence ID" value="NZ_JAVYAA010000001.1"/>
</dbReference>
<sequence length="335" mass="37675">MVGNYPKYRAAAVQAAPVYLDLDATVEKSCKLIAEAASNDAKLVAFPEAFLPGYPWFAFIGHPEYTKKFYHDLYKNAVEIPSLAIQKISEAARKHETYVCISCSEKDGGSLYLTQLWFNPKGDLIGKHRKMRASVAERLIWGDGSGSLMPVFKTELGNLGGLMCWEHQVPLNLLAMNSQNEQVHVASWPGYFDDEISSRYYAISTQTFVLMTSSIYSEEMKSMICLTPEQKEYFDTFKSGHTCIYGPDGEPISEMIPAETEGIAYADIDLEKIIDYKYYIDPAGHYSNQSLSMNFNQSPTPVVRKFGDNETKKITYEEINLQIGSRNFLGENASL</sequence>
<gene>
    <name evidence="3" type="ORF">RQP50_04360</name>
</gene>
<accession>A0AAJ2N2T0</accession>
<dbReference type="PANTHER" id="PTHR46044:SF1">
    <property type="entry name" value="CN HYDROLASE DOMAIN-CONTAINING PROTEIN"/>
    <property type="match status" value="1"/>
</dbReference>
<evidence type="ECO:0000259" key="2">
    <source>
        <dbReference type="PROSITE" id="PS50263"/>
    </source>
</evidence>
<protein>
    <submittedName>
        <fullName evidence="3">Carbon-nitrogen hydrolase family protein</fullName>
    </submittedName>
</protein>
<dbReference type="CDD" id="cd07564">
    <property type="entry name" value="nitrilases_CHs"/>
    <property type="match status" value="1"/>
</dbReference>
<dbReference type="AlphaFoldDB" id="A0AAJ2N2T0"/>
<dbReference type="InterPro" id="IPR036526">
    <property type="entry name" value="C-N_Hydrolase_sf"/>
</dbReference>
<evidence type="ECO:0000313" key="4">
    <source>
        <dbReference type="Proteomes" id="UP001250538"/>
    </source>
</evidence>
<dbReference type="GO" id="GO:0016787">
    <property type="term" value="F:hydrolase activity"/>
    <property type="evidence" value="ECO:0007669"/>
    <property type="project" value="UniProtKB-KW"/>
</dbReference>
<proteinExistence type="inferred from homology"/>
<dbReference type="Gene3D" id="3.60.110.10">
    <property type="entry name" value="Carbon-nitrogen hydrolase"/>
    <property type="match status" value="1"/>
</dbReference>
<reference evidence="4" key="1">
    <citation type="submission" date="2023-09" db="EMBL/GenBank/DDBJ databases">
        <title>Paenibacillus sp. chi10 Genome sequencing and assembly.</title>
        <authorList>
            <person name="Kim I."/>
        </authorList>
    </citation>
    <scope>NUCLEOTIDE SEQUENCE [LARGE SCALE GENOMIC DNA]</scope>
    <source>
        <strain evidence="4">chi10</strain>
    </source>
</reference>
<dbReference type="InterPro" id="IPR003010">
    <property type="entry name" value="C-N_Hydrolase"/>
</dbReference>
<keyword evidence="3" id="KW-0378">Hydrolase</keyword>
<comment type="caution">
    <text evidence="3">The sequence shown here is derived from an EMBL/GenBank/DDBJ whole genome shotgun (WGS) entry which is preliminary data.</text>
</comment>
<dbReference type="Proteomes" id="UP001250538">
    <property type="component" value="Unassembled WGS sequence"/>
</dbReference>
<evidence type="ECO:0000256" key="1">
    <source>
        <dbReference type="ARBA" id="ARBA00008129"/>
    </source>
</evidence>
<keyword evidence="4" id="KW-1185">Reference proteome</keyword>
<dbReference type="PANTHER" id="PTHR46044">
    <property type="entry name" value="NITRILASE"/>
    <property type="match status" value="1"/>
</dbReference>
<dbReference type="EMBL" id="JAVYAA010000001">
    <property type="protein sequence ID" value="MDT8975477.1"/>
    <property type="molecule type" value="Genomic_DNA"/>
</dbReference>
<dbReference type="PROSITE" id="PS50263">
    <property type="entry name" value="CN_HYDROLASE"/>
    <property type="match status" value="1"/>
</dbReference>
<dbReference type="Pfam" id="PF00795">
    <property type="entry name" value="CN_hydrolase"/>
    <property type="match status" value="1"/>
</dbReference>
<name>A0AAJ2N2T0_9BACL</name>
<dbReference type="InterPro" id="IPR044149">
    <property type="entry name" value="Nitrilases_CHs"/>
</dbReference>
<evidence type="ECO:0000313" key="3">
    <source>
        <dbReference type="EMBL" id="MDT8975477.1"/>
    </source>
</evidence>
<dbReference type="SUPFAM" id="SSF56317">
    <property type="entry name" value="Carbon-nitrogen hydrolase"/>
    <property type="match status" value="1"/>
</dbReference>
<comment type="similarity">
    <text evidence="1">Belongs to the carbon-nitrogen hydrolase superfamily. Nitrilase family.</text>
</comment>